<keyword evidence="13" id="KW-1185">Reference proteome</keyword>
<dbReference type="Pfam" id="PF00270">
    <property type="entry name" value="DEAD"/>
    <property type="match status" value="1"/>
</dbReference>
<evidence type="ECO:0000256" key="6">
    <source>
        <dbReference type="ARBA" id="ARBA00022884"/>
    </source>
</evidence>
<keyword evidence="3" id="KW-0378">Hydrolase</keyword>
<dbReference type="GO" id="GO:0005829">
    <property type="term" value="C:cytosol"/>
    <property type="evidence" value="ECO:0007669"/>
    <property type="project" value="TreeGrafter"/>
</dbReference>
<evidence type="ECO:0000256" key="7">
    <source>
        <dbReference type="ARBA" id="ARBA00024355"/>
    </source>
</evidence>
<feature type="region of interest" description="Disordered" evidence="9">
    <location>
        <begin position="119"/>
        <end position="154"/>
    </location>
</feature>
<dbReference type="EC" id="3.6.4.13" evidence="1"/>
<feature type="compositionally biased region" description="Basic and acidic residues" evidence="9">
    <location>
        <begin position="120"/>
        <end position="135"/>
    </location>
</feature>
<comment type="catalytic activity">
    <reaction evidence="8">
        <text>ATP + H2O = ADP + phosphate + H(+)</text>
        <dbReference type="Rhea" id="RHEA:13065"/>
        <dbReference type="ChEBI" id="CHEBI:15377"/>
        <dbReference type="ChEBI" id="CHEBI:15378"/>
        <dbReference type="ChEBI" id="CHEBI:30616"/>
        <dbReference type="ChEBI" id="CHEBI:43474"/>
        <dbReference type="ChEBI" id="CHEBI:456216"/>
        <dbReference type="EC" id="3.6.4.13"/>
    </reaction>
</comment>
<dbReference type="PROSITE" id="PS51192">
    <property type="entry name" value="HELICASE_ATP_BIND_1"/>
    <property type="match status" value="1"/>
</dbReference>
<dbReference type="CDD" id="cd18787">
    <property type="entry name" value="SF2_C_DEAD"/>
    <property type="match status" value="1"/>
</dbReference>
<dbReference type="EMBL" id="JAESVG020000002">
    <property type="protein sequence ID" value="KAG8630550.1"/>
    <property type="molecule type" value="Genomic_DNA"/>
</dbReference>
<feature type="compositionally biased region" description="Basic and acidic residues" evidence="9">
    <location>
        <begin position="143"/>
        <end position="152"/>
    </location>
</feature>
<keyword evidence="6" id="KW-0694">RNA-binding</keyword>
<feature type="compositionally biased region" description="Polar residues" evidence="9">
    <location>
        <begin position="22"/>
        <end position="45"/>
    </location>
</feature>
<sequence length="704" mass="76909">MDPLQILTRFAKPVKRHATARSGPTPSKGPASNPQLYADSDSVSNSRKRKRGSDNHAEPRANDIDFFGHGETSNSTAHHDQDADPGAESEAEVVPQTQMDVDERKRILRQHKLKVALLDAKQDAKNGHSEQGQEQKKKKRKESSKDKKDPKTADQIYPVPLEHFRQLGRRYGVAESLVRNVLDQGFTLPTEVQMASLPLLLGGLPSADYERADQTQSPRASTAMDLLTIAPTGSGKTLAFLIPLLERLHKDPGQEAAKTSGPRAVILAPTKELVNQIVNEGRKLAVDLKLDIVAARKGIHLTTAAVDGEDAASSGANKALDIVVATPLALVHLLEGETVEDSADDRATENSQGTRQALPSVEYLILDEADVLLDPLFKAQTLNVVGYLTSPNLSTSFWSATISSSIETQVRSLLSRSPHPLVRLVVGLKDSAVPNITHRLTYCATERGKLLALRDLLVPKSTPSGPSLRAPFLVFTQTIERCTALHKELKYDIPVSAGGSSRIAVLHSELPDRVREKILTNFRKGDIWVLITTDLLARGVDFRGVNGVVNYDVPTSAAGYVHRVGRTGRAGREGGVAVTLYTKEDVKYVKVVANVIAAAERARGKSLGDGEKGVEQWLLDALPDVSKEDRKKLKKRGVEERRKGKKEGRIETRGGWERKAEHRKRDMVGASKRAKEREGKEEGTVKEVIANGKAEDSDFGGFDD</sequence>
<proteinExistence type="inferred from homology"/>
<dbReference type="PROSITE" id="PS51194">
    <property type="entry name" value="HELICASE_CTER"/>
    <property type="match status" value="1"/>
</dbReference>
<feature type="region of interest" description="Disordered" evidence="9">
    <location>
        <begin position="630"/>
        <end position="704"/>
    </location>
</feature>
<dbReference type="InterPro" id="IPR001650">
    <property type="entry name" value="Helicase_C-like"/>
</dbReference>
<dbReference type="InterPro" id="IPR011545">
    <property type="entry name" value="DEAD/DEAH_box_helicase_dom"/>
</dbReference>
<dbReference type="SUPFAM" id="SSF52540">
    <property type="entry name" value="P-loop containing nucleoside triphosphate hydrolases"/>
    <property type="match status" value="1"/>
</dbReference>
<dbReference type="SMART" id="SM00490">
    <property type="entry name" value="HELICc"/>
    <property type="match status" value="1"/>
</dbReference>
<dbReference type="AlphaFoldDB" id="A0A8K0LAK5"/>
<feature type="compositionally biased region" description="Basic and acidic residues" evidence="9">
    <location>
        <begin position="630"/>
        <end position="685"/>
    </location>
</feature>
<dbReference type="GO" id="GO:0016787">
    <property type="term" value="F:hydrolase activity"/>
    <property type="evidence" value="ECO:0007669"/>
    <property type="project" value="UniProtKB-KW"/>
</dbReference>
<dbReference type="GO" id="GO:0005524">
    <property type="term" value="F:ATP binding"/>
    <property type="evidence" value="ECO:0007669"/>
    <property type="project" value="UniProtKB-KW"/>
</dbReference>
<evidence type="ECO:0000259" key="10">
    <source>
        <dbReference type="PROSITE" id="PS51192"/>
    </source>
</evidence>
<dbReference type="InterPro" id="IPR050079">
    <property type="entry name" value="DEAD_box_RNA_helicase"/>
</dbReference>
<evidence type="ECO:0000256" key="4">
    <source>
        <dbReference type="ARBA" id="ARBA00022806"/>
    </source>
</evidence>
<dbReference type="InterPro" id="IPR014001">
    <property type="entry name" value="Helicase_ATP-bd"/>
</dbReference>
<evidence type="ECO:0000256" key="9">
    <source>
        <dbReference type="SAM" id="MobiDB-lite"/>
    </source>
</evidence>
<accession>A0A8K0LAK5</accession>
<keyword evidence="2" id="KW-0547">Nucleotide-binding</keyword>
<dbReference type="PANTHER" id="PTHR47959:SF15">
    <property type="entry name" value="RNA HELICASE"/>
    <property type="match status" value="1"/>
</dbReference>
<comment type="similarity">
    <text evidence="7">Belongs to the DEAD box helicase family. DDX52/ROK1 subfamily.</text>
</comment>
<dbReference type="OrthoDB" id="360161at2759"/>
<dbReference type="GO" id="GO:0003724">
    <property type="term" value="F:RNA helicase activity"/>
    <property type="evidence" value="ECO:0007669"/>
    <property type="project" value="UniProtKB-EC"/>
</dbReference>
<feature type="domain" description="Helicase ATP-binding" evidence="10">
    <location>
        <begin position="217"/>
        <end position="420"/>
    </location>
</feature>
<comment type="caution">
    <text evidence="12">The sequence shown here is derived from an EMBL/GenBank/DDBJ whole genome shotgun (WGS) entry which is preliminary data.</text>
</comment>
<keyword evidence="5" id="KW-0067">ATP-binding</keyword>
<evidence type="ECO:0000313" key="13">
    <source>
        <dbReference type="Proteomes" id="UP000809789"/>
    </source>
</evidence>
<reference evidence="12" key="1">
    <citation type="submission" date="2021-07" db="EMBL/GenBank/DDBJ databases">
        <title>Elsinoe batatas strain:CRI-CJ2 Genome sequencing and assembly.</title>
        <authorList>
            <person name="Huang L."/>
        </authorList>
    </citation>
    <scope>NUCLEOTIDE SEQUENCE</scope>
    <source>
        <strain evidence="12">CRI-CJ2</strain>
    </source>
</reference>
<evidence type="ECO:0000256" key="5">
    <source>
        <dbReference type="ARBA" id="ARBA00022840"/>
    </source>
</evidence>
<evidence type="ECO:0000256" key="1">
    <source>
        <dbReference type="ARBA" id="ARBA00012552"/>
    </source>
</evidence>
<evidence type="ECO:0000259" key="11">
    <source>
        <dbReference type="PROSITE" id="PS51194"/>
    </source>
</evidence>
<feature type="compositionally biased region" description="Basic and acidic residues" evidence="9">
    <location>
        <begin position="52"/>
        <end position="68"/>
    </location>
</feature>
<feature type="domain" description="Helicase C-terminal" evidence="11">
    <location>
        <begin position="452"/>
        <end position="622"/>
    </location>
</feature>
<protein>
    <recommendedName>
        <fullName evidence="1">RNA helicase</fullName>
        <ecNumber evidence="1">3.6.4.13</ecNumber>
    </recommendedName>
</protein>
<evidence type="ECO:0000256" key="3">
    <source>
        <dbReference type="ARBA" id="ARBA00022801"/>
    </source>
</evidence>
<evidence type="ECO:0000313" key="12">
    <source>
        <dbReference type="EMBL" id="KAG8630550.1"/>
    </source>
</evidence>
<organism evidence="12 13">
    <name type="scientific">Elsinoe batatas</name>
    <dbReference type="NCBI Taxonomy" id="2601811"/>
    <lineage>
        <taxon>Eukaryota</taxon>
        <taxon>Fungi</taxon>
        <taxon>Dikarya</taxon>
        <taxon>Ascomycota</taxon>
        <taxon>Pezizomycotina</taxon>
        <taxon>Dothideomycetes</taxon>
        <taxon>Dothideomycetidae</taxon>
        <taxon>Myriangiales</taxon>
        <taxon>Elsinoaceae</taxon>
        <taxon>Elsinoe</taxon>
    </lineage>
</organism>
<dbReference type="PANTHER" id="PTHR47959">
    <property type="entry name" value="ATP-DEPENDENT RNA HELICASE RHLE-RELATED"/>
    <property type="match status" value="1"/>
</dbReference>
<feature type="region of interest" description="Disordered" evidence="9">
    <location>
        <begin position="1"/>
        <end position="104"/>
    </location>
</feature>
<gene>
    <name evidence="12" type="ORF">KVT40_002169</name>
</gene>
<evidence type="ECO:0000256" key="8">
    <source>
        <dbReference type="ARBA" id="ARBA00047984"/>
    </source>
</evidence>
<keyword evidence="4" id="KW-0347">Helicase</keyword>
<dbReference type="Proteomes" id="UP000809789">
    <property type="component" value="Unassembled WGS sequence"/>
</dbReference>
<name>A0A8K0LAK5_9PEZI</name>
<dbReference type="InterPro" id="IPR027417">
    <property type="entry name" value="P-loop_NTPase"/>
</dbReference>
<dbReference type="GO" id="GO:0003723">
    <property type="term" value="F:RNA binding"/>
    <property type="evidence" value="ECO:0007669"/>
    <property type="project" value="UniProtKB-KW"/>
</dbReference>
<dbReference type="SMART" id="SM00487">
    <property type="entry name" value="DEXDc"/>
    <property type="match status" value="1"/>
</dbReference>
<dbReference type="Pfam" id="PF00271">
    <property type="entry name" value="Helicase_C"/>
    <property type="match status" value="1"/>
</dbReference>
<evidence type="ECO:0000256" key="2">
    <source>
        <dbReference type="ARBA" id="ARBA00022741"/>
    </source>
</evidence>
<dbReference type="Gene3D" id="3.40.50.300">
    <property type="entry name" value="P-loop containing nucleotide triphosphate hydrolases"/>
    <property type="match status" value="2"/>
</dbReference>